<evidence type="ECO:0000313" key="3">
    <source>
        <dbReference type="Proteomes" id="UP000177092"/>
    </source>
</evidence>
<reference evidence="2 3" key="1">
    <citation type="journal article" date="2016" name="Nat. Commun.">
        <title>Thousands of microbial genomes shed light on interconnected biogeochemical processes in an aquifer system.</title>
        <authorList>
            <person name="Anantharaman K."/>
            <person name="Brown C.T."/>
            <person name="Hug L.A."/>
            <person name="Sharon I."/>
            <person name="Castelle C.J."/>
            <person name="Probst A.J."/>
            <person name="Thomas B.C."/>
            <person name="Singh A."/>
            <person name="Wilkins M.J."/>
            <person name="Karaoz U."/>
            <person name="Brodie E.L."/>
            <person name="Williams K.H."/>
            <person name="Hubbard S.S."/>
            <person name="Banfield J.F."/>
        </authorList>
    </citation>
    <scope>NUCLEOTIDE SEQUENCE [LARGE SCALE GENOMIC DNA]</scope>
</reference>
<dbReference type="SUPFAM" id="SSF48019">
    <property type="entry name" value="post-AAA+ oligomerization domain-like"/>
    <property type="match status" value="1"/>
</dbReference>
<dbReference type="InterPro" id="IPR027417">
    <property type="entry name" value="P-loop_NTPase"/>
</dbReference>
<dbReference type="GO" id="GO:0006260">
    <property type="term" value="P:DNA replication"/>
    <property type="evidence" value="ECO:0007669"/>
    <property type="project" value="InterPro"/>
</dbReference>
<protein>
    <recommendedName>
        <fullName evidence="1">DNA polymerase III delta subunit-like C-terminal domain-containing protein</fullName>
    </recommendedName>
</protein>
<evidence type="ECO:0000259" key="1">
    <source>
        <dbReference type="Pfam" id="PF21694"/>
    </source>
</evidence>
<dbReference type="Pfam" id="PF21694">
    <property type="entry name" value="DNA_pol3_delta_C"/>
    <property type="match status" value="1"/>
</dbReference>
<feature type="domain" description="DNA polymerase III delta subunit-like C-terminal" evidence="1">
    <location>
        <begin position="118"/>
        <end position="218"/>
    </location>
</feature>
<dbReference type="GO" id="GO:0003677">
    <property type="term" value="F:DNA binding"/>
    <property type="evidence" value="ECO:0007669"/>
    <property type="project" value="InterPro"/>
</dbReference>
<organism evidence="2 3">
    <name type="scientific">Candidatus Gottesmanbacteria bacterium RIFCSPHIGHO2_02_FULL_40_13</name>
    <dbReference type="NCBI Taxonomy" id="1798384"/>
    <lineage>
        <taxon>Bacteria</taxon>
        <taxon>Candidatus Gottesmaniibacteriota</taxon>
    </lineage>
</organism>
<name>A0A1F6A7F8_9BACT</name>
<dbReference type="Proteomes" id="UP000177092">
    <property type="component" value="Unassembled WGS sequence"/>
</dbReference>
<gene>
    <name evidence="2" type="ORF">A3D03_05400</name>
</gene>
<dbReference type="Gene3D" id="1.20.272.10">
    <property type="match status" value="1"/>
</dbReference>
<comment type="caution">
    <text evidence="2">The sequence shown here is derived from an EMBL/GenBank/DDBJ whole genome shotgun (WGS) entry which is preliminary data.</text>
</comment>
<dbReference type="STRING" id="1798384.A3D03_05400"/>
<proteinExistence type="predicted"/>
<accession>A0A1F6A7F8</accession>
<dbReference type="Gene3D" id="3.40.50.300">
    <property type="entry name" value="P-loop containing nucleotide triphosphate hydrolases"/>
    <property type="match status" value="1"/>
</dbReference>
<dbReference type="AlphaFoldDB" id="A0A1F6A7F8"/>
<dbReference type="InterPro" id="IPR008921">
    <property type="entry name" value="DNA_pol3_clamp-load_cplx_C"/>
</dbReference>
<evidence type="ECO:0000313" key="2">
    <source>
        <dbReference type="EMBL" id="OGG20615.1"/>
    </source>
</evidence>
<dbReference type="EMBL" id="MFJN01000041">
    <property type="protein sequence ID" value="OGG20615.1"/>
    <property type="molecule type" value="Genomic_DNA"/>
</dbReference>
<sequence length="229" mass="26822">MMILIHGEDISLSRKKLMEEITASQDAEVIRLEAIKTTKEEVVLACETRSMLNPQKILVLDNLFKGIISKERNDIITYLLNIKEGIDLYFWEDRELEKVKINKYLGKIKAYKFQYPSSLFNFLDSIGAENRTSLIRRFHELLRQIDAELIFYMIIRQWRNLITVKDVGVTGMEPMPVWQAGKFARQANYFSLENLILNYRQLLAIDYKIKTSSTPYSLTKLLDIFLLSL</sequence>
<dbReference type="InterPro" id="IPR048466">
    <property type="entry name" value="DNA_pol3_delta-like_C"/>
</dbReference>